<protein>
    <submittedName>
        <fullName evidence="1">Uncharacterized protein</fullName>
    </submittedName>
</protein>
<organism evidence="1 2">
    <name type="scientific">Chlamydomonas incerta</name>
    <dbReference type="NCBI Taxonomy" id="51695"/>
    <lineage>
        <taxon>Eukaryota</taxon>
        <taxon>Viridiplantae</taxon>
        <taxon>Chlorophyta</taxon>
        <taxon>core chlorophytes</taxon>
        <taxon>Chlorophyceae</taxon>
        <taxon>CS clade</taxon>
        <taxon>Chlamydomonadales</taxon>
        <taxon>Chlamydomonadaceae</taxon>
        <taxon>Chlamydomonas</taxon>
    </lineage>
</organism>
<reference evidence="1" key="1">
    <citation type="journal article" date="2020" name="bioRxiv">
        <title>Comparative genomics of Chlamydomonas.</title>
        <authorList>
            <person name="Craig R.J."/>
            <person name="Hasan A.R."/>
            <person name="Ness R.W."/>
            <person name="Keightley P.D."/>
        </authorList>
    </citation>
    <scope>NUCLEOTIDE SEQUENCE</scope>
    <source>
        <strain evidence="1">SAG 7.73</strain>
    </source>
</reference>
<keyword evidence="2" id="KW-1185">Reference proteome</keyword>
<name>A0A835T6T6_CHLIN</name>
<dbReference type="AlphaFoldDB" id="A0A835T6T6"/>
<dbReference type="OrthoDB" id="536224at2759"/>
<accession>A0A835T6T6</accession>
<proteinExistence type="predicted"/>
<comment type="caution">
    <text evidence="1">The sequence shown here is derived from an EMBL/GenBank/DDBJ whole genome shotgun (WGS) entry which is preliminary data.</text>
</comment>
<gene>
    <name evidence="1" type="ORF">HXX76_004105</name>
</gene>
<dbReference type="EMBL" id="JAEHOC010000007">
    <property type="protein sequence ID" value="KAG2439987.1"/>
    <property type="molecule type" value="Genomic_DNA"/>
</dbReference>
<evidence type="ECO:0000313" key="2">
    <source>
        <dbReference type="Proteomes" id="UP000650467"/>
    </source>
</evidence>
<evidence type="ECO:0000313" key="1">
    <source>
        <dbReference type="EMBL" id="KAG2439987.1"/>
    </source>
</evidence>
<dbReference type="Proteomes" id="UP000650467">
    <property type="component" value="Unassembled WGS sequence"/>
</dbReference>
<sequence>MLQAKLCAVDAVFNKEGQSVNALNSFLENHPFGPFAHLSAAAIEVQRLRKKGKVKKADELKTLLQQFAASRGVSKDAFEELPALLALIHERNAFAHPYDETYLVSEIGNCNSDLSSISNVLLLLINKPPPPPEGGN</sequence>